<reference evidence="3" key="1">
    <citation type="submission" date="2015-10" db="EMBL/GenBank/DDBJ databases">
        <authorList>
            <person name="Regsiter A."/>
            <person name="william w."/>
        </authorList>
    </citation>
    <scope>NUCLEOTIDE SEQUENCE</scope>
    <source>
        <strain evidence="3">Montdore</strain>
    </source>
</reference>
<evidence type="ECO:0000313" key="4">
    <source>
        <dbReference type="Proteomes" id="UP001412239"/>
    </source>
</evidence>
<sequence length="393" mass="43784">MSQADVPSATLYREAVALAIGTIVYTTGSAAAAVFTHILYRLNGKQVIFTIAHEIVNLVLWPTLQMQEYKANLRDWRNPNANIAYDTSPNVLVKVLFAIRSYFFNVESLLFFFWSLMLFVSVWEIQSRMLKCDRFIAGSKWISFLLPAVQAILSNLPQWRPYDHSHHPSPSQPRPKTAHSTTSSTSTATTSDNEDRFILVRFVAGFLVIGSMQTAFLLAQYYYAKDMIKRRSPFAEEPHLGMTAKQQLVDWAYFLASGSTGYLILIAFGTTRESRRQVRRIAAKIRTFLCGRREKDEEWVSFRAGSESPGGDGGFAGNGSGGGGMIVIVTVVIRMGAMGGERRRALPPRPMTFVSRDTPLGSPGESAARESPAGFSVVDLRTPARSTHREEHV</sequence>
<evidence type="ECO:0000256" key="2">
    <source>
        <dbReference type="SAM" id="Phobius"/>
    </source>
</evidence>
<feature type="transmembrane region" description="Helical" evidence="2">
    <location>
        <begin position="15"/>
        <end position="40"/>
    </location>
</feature>
<feature type="transmembrane region" description="Helical" evidence="2">
    <location>
        <begin position="102"/>
        <end position="123"/>
    </location>
</feature>
<feature type="transmembrane region" description="Helical" evidence="2">
    <location>
        <begin position="198"/>
        <end position="223"/>
    </location>
</feature>
<proteinExistence type="predicted"/>
<dbReference type="EMBL" id="LN891077">
    <property type="protein sequence ID" value="CUS09574.1"/>
    <property type="molecule type" value="Genomic_DNA"/>
</dbReference>
<dbReference type="AlphaFoldDB" id="A0A292PR40"/>
<feature type="region of interest" description="Disordered" evidence="1">
    <location>
        <begin position="343"/>
        <end position="393"/>
    </location>
</feature>
<evidence type="ECO:0000313" key="3">
    <source>
        <dbReference type="EMBL" id="CUS09574.1"/>
    </source>
</evidence>
<keyword evidence="2" id="KW-0812">Transmembrane</keyword>
<dbReference type="Proteomes" id="UP001412239">
    <property type="component" value="Unassembled WGS sequence"/>
</dbReference>
<feature type="compositionally biased region" description="Low complexity" evidence="1">
    <location>
        <begin position="178"/>
        <end position="189"/>
    </location>
</feature>
<accession>A0A292PR40</accession>
<feature type="transmembrane region" description="Helical" evidence="2">
    <location>
        <begin position="135"/>
        <end position="153"/>
    </location>
</feature>
<protein>
    <submittedName>
        <fullName evidence="3">Uncharacterized protein</fullName>
    </submittedName>
</protein>
<keyword evidence="2" id="KW-1133">Transmembrane helix</keyword>
<gene>
    <name evidence="3" type="ORF">GSTUAT00006375001</name>
</gene>
<organism evidence="3 4">
    <name type="scientific">Tuber aestivum</name>
    <name type="common">summer truffle</name>
    <dbReference type="NCBI Taxonomy" id="59557"/>
    <lineage>
        <taxon>Eukaryota</taxon>
        <taxon>Fungi</taxon>
        <taxon>Dikarya</taxon>
        <taxon>Ascomycota</taxon>
        <taxon>Pezizomycotina</taxon>
        <taxon>Pezizomycetes</taxon>
        <taxon>Pezizales</taxon>
        <taxon>Tuberaceae</taxon>
        <taxon>Tuber</taxon>
    </lineage>
</organism>
<feature type="region of interest" description="Disordered" evidence="1">
    <location>
        <begin position="163"/>
        <end position="189"/>
    </location>
</feature>
<evidence type="ECO:0000256" key="1">
    <source>
        <dbReference type="SAM" id="MobiDB-lite"/>
    </source>
</evidence>
<keyword evidence="2" id="KW-0472">Membrane</keyword>
<feature type="transmembrane region" description="Helical" evidence="2">
    <location>
        <begin position="251"/>
        <end position="270"/>
    </location>
</feature>
<name>A0A292PR40_9PEZI</name>
<keyword evidence="4" id="KW-1185">Reference proteome</keyword>